<accession>A0A0D8HFC6</accession>
<evidence type="ECO:0000313" key="2">
    <source>
        <dbReference type="Proteomes" id="UP000032360"/>
    </source>
</evidence>
<dbReference type="OrthoDB" id="4918285at2"/>
<dbReference type="Proteomes" id="UP000032360">
    <property type="component" value="Unassembled WGS sequence"/>
</dbReference>
<dbReference type="PROSITE" id="PS51257">
    <property type="entry name" value="PROKAR_LIPOPROTEIN"/>
    <property type="match status" value="1"/>
</dbReference>
<dbReference type="EMBL" id="JXYS01000125">
    <property type="protein sequence ID" value="KJF15761.1"/>
    <property type="molecule type" value="Genomic_DNA"/>
</dbReference>
<dbReference type="RefSeq" id="WP_052607032.1">
    <property type="nucleotide sequence ID" value="NZ_JXYS01000125.1"/>
</dbReference>
<comment type="caution">
    <text evidence="1">The sequence shown here is derived from an EMBL/GenBank/DDBJ whole genome shotgun (WGS) entry which is preliminary data.</text>
</comment>
<gene>
    <name evidence="1" type="ORF">AXFE_33930</name>
</gene>
<keyword evidence="2" id="KW-1185">Reference proteome</keyword>
<organism evidence="1 2">
    <name type="scientific">Acidithrix ferrooxidans</name>
    <dbReference type="NCBI Taxonomy" id="1280514"/>
    <lineage>
        <taxon>Bacteria</taxon>
        <taxon>Bacillati</taxon>
        <taxon>Actinomycetota</taxon>
        <taxon>Acidimicrobiia</taxon>
        <taxon>Acidimicrobiales</taxon>
        <taxon>Acidimicrobiaceae</taxon>
        <taxon>Acidithrix</taxon>
    </lineage>
</organism>
<reference evidence="1 2" key="1">
    <citation type="submission" date="2015-01" db="EMBL/GenBank/DDBJ databases">
        <title>Draft genome of the acidophilic iron oxidizer Acidithrix ferrooxidans strain Py-F3.</title>
        <authorList>
            <person name="Poehlein A."/>
            <person name="Eisen S."/>
            <person name="Schloemann M."/>
            <person name="Johnson B.D."/>
            <person name="Daniel R."/>
            <person name="Muehling M."/>
        </authorList>
    </citation>
    <scope>NUCLEOTIDE SEQUENCE [LARGE SCALE GENOMIC DNA]</scope>
    <source>
        <strain evidence="1 2">Py-F3</strain>
    </source>
</reference>
<proteinExistence type="predicted"/>
<protein>
    <submittedName>
        <fullName evidence="1">Uncharacterized protein</fullName>
    </submittedName>
</protein>
<evidence type="ECO:0000313" key="1">
    <source>
        <dbReference type="EMBL" id="KJF15761.1"/>
    </source>
</evidence>
<name>A0A0D8HFC6_9ACTN</name>
<sequence length="465" mass="52213">MKRYFRPSQIFVTPHVLFACDSGVSVVVVIDITKPELQSLVSVPIPSNEYWLASAYGKSLWIWSSSAQRTLYHVQQGGQVACIEVGYSVHSLLADTGGCWVLSEIDDTRLPRGQDENPTTELLLIDKETSMVRSFLLAGIPHGIGLIGGQCWVSTLHKDQDCQGTKTVWWHQDKEEANFERGQPNLDSLESATWSSTPWRSFRDLPRLYRRDLTGVTPLGLDAHLLLRLSHTNAKAEEIRRLNGMVIWPLNEDQRNIIASVPLGGTLLDTQSIDDSLYCSIASDDGIKIVRHDGSEPSVVTIIGEHDFDVSTFLQRPQWFGLDHSPEEEVLQQLAEVKAFFQRGWGSPEQIHPPAAAIEDVKVLKQSGWSAVPPRNPSKDAIEGVKVLEIEAVDSWPDTTIEITFTSTQRPGVIFVRKFRAFRENGMPSQYDIPISMMEDLETGRLPLPNQYRYDSRGRVLTQPL</sequence>
<dbReference type="AlphaFoldDB" id="A0A0D8HFC6"/>